<dbReference type="AlphaFoldDB" id="A0ABD0QYC3"/>
<comment type="caution">
    <text evidence="2">The sequence shown here is derived from an EMBL/GenBank/DDBJ whole genome shotgun (WGS) entry which is preliminary data.</text>
</comment>
<feature type="non-terminal residue" evidence="2">
    <location>
        <position position="1"/>
    </location>
</feature>
<keyword evidence="3" id="KW-1185">Reference proteome</keyword>
<dbReference type="EMBL" id="JAMKFB020000006">
    <property type="protein sequence ID" value="KAL0191246.1"/>
    <property type="molecule type" value="Genomic_DNA"/>
</dbReference>
<protein>
    <submittedName>
        <fullName evidence="2">Uncharacterized protein</fullName>
    </submittedName>
</protein>
<organism evidence="2 3">
    <name type="scientific">Cirrhinus mrigala</name>
    <name type="common">Mrigala</name>
    <dbReference type="NCBI Taxonomy" id="683832"/>
    <lineage>
        <taxon>Eukaryota</taxon>
        <taxon>Metazoa</taxon>
        <taxon>Chordata</taxon>
        <taxon>Craniata</taxon>
        <taxon>Vertebrata</taxon>
        <taxon>Euteleostomi</taxon>
        <taxon>Actinopterygii</taxon>
        <taxon>Neopterygii</taxon>
        <taxon>Teleostei</taxon>
        <taxon>Ostariophysi</taxon>
        <taxon>Cypriniformes</taxon>
        <taxon>Cyprinidae</taxon>
        <taxon>Labeoninae</taxon>
        <taxon>Labeonini</taxon>
        <taxon>Cirrhinus</taxon>
    </lineage>
</organism>
<evidence type="ECO:0000313" key="2">
    <source>
        <dbReference type="EMBL" id="KAL0191246.1"/>
    </source>
</evidence>
<feature type="compositionally biased region" description="Basic and acidic residues" evidence="1">
    <location>
        <begin position="39"/>
        <end position="52"/>
    </location>
</feature>
<gene>
    <name evidence="2" type="ORF">M9458_013944</name>
</gene>
<feature type="compositionally biased region" description="Basic and acidic residues" evidence="1">
    <location>
        <begin position="1"/>
        <end position="11"/>
    </location>
</feature>
<accession>A0ABD0QYC3</accession>
<dbReference type="Proteomes" id="UP001529510">
    <property type="component" value="Unassembled WGS sequence"/>
</dbReference>
<evidence type="ECO:0000313" key="3">
    <source>
        <dbReference type="Proteomes" id="UP001529510"/>
    </source>
</evidence>
<feature type="region of interest" description="Disordered" evidence="1">
    <location>
        <begin position="1"/>
        <end position="52"/>
    </location>
</feature>
<feature type="non-terminal residue" evidence="2">
    <location>
        <position position="52"/>
    </location>
</feature>
<feature type="compositionally biased region" description="Acidic residues" evidence="1">
    <location>
        <begin position="12"/>
        <end position="22"/>
    </location>
</feature>
<proteinExistence type="predicted"/>
<reference evidence="2 3" key="1">
    <citation type="submission" date="2024-05" db="EMBL/GenBank/DDBJ databases">
        <title>Genome sequencing and assembly of Indian major carp, Cirrhinus mrigala (Hamilton, 1822).</title>
        <authorList>
            <person name="Mohindra V."/>
            <person name="Chowdhury L.M."/>
            <person name="Lal K."/>
            <person name="Jena J.K."/>
        </authorList>
    </citation>
    <scope>NUCLEOTIDE SEQUENCE [LARGE SCALE GENOMIC DNA]</scope>
    <source>
        <strain evidence="2">CM1030</strain>
        <tissue evidence="2">Blood</tissue>
    </source>
</reference>
<name>A0ABD0QYC3_CIRMR</name>
<evidence type="ECO:0000256" key="1">
    <source>
        <dbReference type="SAM" id="MobiDB-lite"/>
    </source>
</evidence>
<sequence>RELTGAEKPAADETDIDAEELPLPDSTMDEFSRGVTDLDAAKKEEDVSKDKK</sequence>